<evidence type="ECO:0000313" key="4">
    <source>
        <dbReference type="Proteomes" id="UP000183642"/>
    </source>
</evidence>
<name>A0A1I5GP43_9ACTN</name>
<dbReference type="EMBL" id="FOWE01000007">
    <property type="protein sequence ID" value="SFO37788.1"/>
    <property type="molecule type" value="Genomic_DNA"/>
</dbReference>
<feature type="region of interest" description="Disordered" evidence="1">
    <location>
        <begin position="1"/>
        <end position="59"/>
    </location>
</feature>
<sequence>MTTPSPHEPTPPGGQPGSYGQQPHGQAPYGQQPYEQQPYGQPAPYGGSGGPSPYGGAPAGRRPGTVTAAAVIGIVWGAIGALFSLLVMLAAFSLGATLIGLLLLLSLAAYVALLAGGISVLQGKSPKLLLYTAYALVALGLLSFVLSLFQDGGNAASGIIGLLITAAIAVLLQQPQSKQHFAARGTSY</sequence>
<evidence type="ECO:0000256" key="2">
    <source>
        <dbReference type="SAM" id="Phobius"/>
    </source>
</evidence>
<evidence type="ECO:0000256" key="1">
    <source>
        <dbReference type="SAM" id="MobiDB-lite"/>
    </source>
</evidence>
<dbReference type="RefSeq" id="WP_075014330.1">
    <property type="nucleotide sequence ID" value="NZ_FOWE01000007.1"/>
</dbReference>
<reference evidence="4" key="1">
    <citation type="submission" date="2016-10" db="EMBL/GenBank/DDBJ databases">
        <authorList>
            <person name="Varghese N."/>
            <person name="Submissions S."/>
        </authorList>
    </citation>
    <scope>NUCLEOTIDE SEQUENCE [LARGE SCALE GENOMIC DNA]</scope>
    <source>
        <strain evidence="4">DSM 43161</strain>
    </source>
</reference>
<keyword evidence="2" id="KW-0472">Membrane</keyword>
<keyword evidence="2" id="KW-0812">Transmembrane</keyword>
<feature type="compositionally biased region" description="Low complexity" evidence="1">
    <location>
        <begin position="18"/>
        <end position="45"/>
    </location>
</feature>
<evidence type="ECO:0000313" key="3">
    <source>
        <dbReference type="EMBL" id="SFO37788.1"/>
    </source>
</evidence>
<proteinExistence type="predicted"/>
<feature type="compositionally biased region" description="Pro residues" evidence="1">
    <location>
        <begin position="1"/>
        <end position="14"/>
    </location>
</feature>
<feature type="transmembrane region" description="Helical" evidence="2">
    <location>
        <begin position="155"/>
        <end position="172"/>
    </location>
</feature>
<keyword evidence="2" id="KW-1133">Transmembrane helix</keyword>
<protein>
    <submittedName>
        <fullName evidence="3">Uncharacterized protein</fullName>
    </submittedName>
</protein>
<dbReference type="Proteomes" id="UP000183642">
    <property type="component" value="Unassembled WGS sequence"/>
</dbReference>
<feature type="transmembrane region" description="Helical" evidence="2">
    <location>
        <begin position="98"/>
        <end position="121"/>
    </location>
</feature>
<dbReference type="AlphaFoldDB" id="A0A1I5GP43"/>
<feature type="transmembrane region" description="Helical" evidence="2">
    <location>
        <begin position="128"/>
        <end position="149"/>
    </location>
</feature>
<organism evidence="3 4">
    <name type="scientific">Geodermatophilus obscurus</name>
    <dbReference type="NCBI Taxonomy" id="1861"/>
    <lineage>
        <taxon>Bacteria</taxon>
        <taxon>Bacillati</taxon>
        <taxon>Actinomycetota</taxon>
        <taxon>Actinomycetes</taxon>
        <taxon>Geodermatophilales</taxon>
        <taxon>Geodermatophilaceae</taxon>
        <taxon>Geodermatophilus</taxon>
    </lineage>
</organism>
<keyword evidence="4" id="KW-1185">Reference proteome</keyword>
<accession>A0A1I5GP43</accession>
<gene>
    <name evidence="3" type="ORF">SAMN05660359_02989</name>
</gene>
<feature type="transmembrane region" description="Helical" evidence="2">
    <location>
        <begin position="68"/>
        <end position="92"/>
    </location>
</feature>